<keyword evidence="5" id="KW-1185">Reference proteome</keyword>
<dbReference type="SUPFAM" id="SSF48452">
    <property type="entry name" value="TPR-like"/>
    <property type="match status" value="1"/>
</dbReference>
<dbReference type="Pfam" id="PF13181">
    <property type="entry name" value="TPR_8"/>
    <property type="match status" value="1"/>
</dbReference>
<proteinExistence type="predicted"/>
<reference evidence="4 5" key="1">
    <citation type="submission" date="2019-02" db="EMBL/GenBank/DDBJ databases">
        <title>Deep-cultivation of Planctomycetes and their phenomic and genomic characterization uncovers novel biology.</title>
        <authorList>
            <person name="Wiegand S."/>
            <person name="Jogler M."/>
            <person name="Boedeker C."/>
            <person name="Pinto D."/>
            <person name="Vollmers J."/>
            <person name="Rivas-Marin E."/>
            <person name="Kohn T."/>
            <person name="Peeters S.H."/>
            <person name="Heuer A."/>
            <person name="Rast P."/>
            <person name="Oberbeckmann S."/>
            <person name="Bunk B."/>
            <person name="Jeske O."/>
            <person name="Meyerdierks A."/>
            <person name="Storesund J.E."/>
            <person name="Kallscheuer N."/>
            <person name="Luecker S."/>
            <person name="Lage O.M."/>
            <person name="Pohl T."/>
            <person name="Merkel B.J."/>
            <person name="Hornburger P."/>
            <person name="Mueller R.-W."/>
            <person name="Bruemmer F."/>
            <person name="Labrenz M."/>
            <person name="Spormann A.M."/>
            <person name="Op den Camp H."/>
            <person name="Overmann J."/>
            <person name="Amann R."/>
            <person name="Jetten M.S.M."/>
            <person name="Mascher T."/>
            <person name="Medema M.H."/>
            <person name="Devos D.P."/>
            <person name="Kaster A.-K."/>
            <person name="Ovreas L."/>
            <person name="Rohde M."/>
            <person name="Galperin M.Y."/>
            <person name="Jogler C."/>
        </authorList>
    </citation>
    <scope>NUCLEOTIDE SEQUENCE [LARGE SCALE GENOMIC DNA]</scope>
    <source>
        <strain evidence="4 5">Pla133</strain>
        <plasmid evidence="5">ppla133_1</plasmid>
    </source>
</reference>
<dbReference type="InterPro" id="IPR019734">
    <property type="entry name" value="TPR_rpt"/>
</dbReference>
<organism evidence="4 5">
    <name type="scientific">Engelhardtia mirabilis</name>
    <dbReference type="NCBI Taxonomy" id="2528011"/>
    <lineage>
        <taxon>Bacteria</taxon>
        <taxon>Pseudomonadati</taxon>
        <taxon>Planctomycetota</taxon>
        <taxon>Planctomycetia</taxon>
        <taxon>Planctomycetia incertae sedis</taxon>
        <taxon>Engelhardtia</taxon>
    </lineage>
</organism>
<keyword evidence="4" id="KW-0614">Plasmid</keyword>
<dbReference type="InterPro" id="IPR011990">
    <property type="entry name" value="TPR-like_helical_dom_sf"/>
</dbReference>
<evidence type="ECO:0000256" key="2">
    <source>
        <dbReference type="ARBA" id="ARBA00022803"/>
    </source>
</evidence>
<dbReference type="EMBL" id="CP036288">
    <property type="protein sequence ID" value="QDU70156.1"/>
    <property type="molecule type" value="Genomic_DNA"/>
</dbReference>
<dbReference type="PANTHER" id="PTHR44858">
    <property type="entry name" value="TETRATRICOPEPTIDE REPEAT PROTEIN 6"/>
    <property type="match status" value="1"/>
</dbReference>
<dbReference type="PANTHER" id="PTHR44858:SF1">
    <property type="entry name" value="UDP-N-ACETYLGLUCOSAMINE--PEPTIDE N-ACETYLGLUCOSAMINYLTRANSFERASE SPINDLY-RELATED"/>
    <property type="match status" value="1"/>
</dbReference>
<accession>A0A518BT57</accession>
<dbReference type="Gene3D" id="1.25.40.10">
    <property type="entry name" value="Tetratricopeptide repeat domain"/>
    <property type="match status" value="3"/>
</dbReference>
<feature type="repeat" description="TPR" evidence="3">
    <location>
        <begin position="219"/>
        <end position="252"/>
    </location>
</feature>
<dbReference type="RefSeq" id="WP_145071124.1">
    <property type="nucleotide sequence ID" value="NZ_CP036288.1"/>
</dbReference>
<keyword evidence="2 3" id="KW-0802">TPR repeat</keyword>
<dbReference type="InterPro" id="IPR050498">
    <property type="entry name" value="Ycf3"/>
</dbReference>
<keyword evidence="1" id="KW-0677">Repeat</keyword>
<dbReference type="AlphaFoldDB" id="A0A518BT57"/>
<protein>
    <submittedName>
        <fullName evidence="4">Tetratricopeptide repeat protein</fullName>
    </submittedName>
</protein>
<evidence type="ECO:0000256" key="1">
    <source>
        <dbReference type="ARBA" id="ARBA00022737"/>
    </source>
</evidence>
<name>A0A518BT57_9BACT</name>
<dbReference type="KEGG" id="pbap:Pla133_52800"/>
<gene>
    <name evidence="4" type="ORF">Pla133_52800</name>
</gene>
<geneLocation type="plasmid" evidence="5">
    <name>ppla133_1</name>
</geneLocation>
<dbReference type="SMART" id="SM00028">
    <property type="entry name" value="TPR"/>
    <property type="match status" value="5"/>
</dbReference>
<dbReference type="Proteomes" id="UP000316921">
    <property type="component" value="Plasmid pPla133_1"/>
</dbReference>
<dbReference type="PROSITE" id="PS50005">
    <property type="entry name" value="TPR"/>
    <property type="match status" value="1"/>
</dbReference>
<sequence>MHDISRDREKSSATQTTERVEGGFGFKELREWVVTIAALAGLTLGVFNTVKDQEDVQLATLLEVDKKLDEATARMGSNVTRTMEASATLSDIDLEAVYALLRDAERLLPGYARTFFLRGQWCLLAQQYKSALANAEEFILREPSRADGHNLRAVAQHFLGNAKEALGSYEEALARIPLDDRRTRAAALANLSGAARDFGMLERAIDYAEQAIEEAPHLAEPYTALGSSLKDAGQYGAAEQPLRQSLDIAPSEDAYALLVNCLGDLAKVSESDDGRNFHAEAREAAEAGLEQFPESAALQRSIAVATFNEAIALSSSGEDAAATDAWELALGHINAALELMPGREGLHRMKGWALRYLGRNDDADRVFEIAEKIKGG</sequence>
<evidence type="ECO:0000313" key="5">
    <source>
        <dbReference type="Proteomes" id="UP000316921"/>
    </source>
</evidence>
<evidence type="ECO:0000256" key="3">
    <source>
        <dbReference type="PROSITE-ProRule" id="PRU00339"/>
    </source>
</evidence>
<evidence type="ECO:0000313" key="4">
    <source>
        <dbReference type="EMBL" id="QDU70156.1"/>
    </source>
</evidence>